<accession>A0A2K9MF42</accession>
<dbReference type="EMBL" id="CP025583">
    <property type="protein sequence ID" value="AUM74259.1"/>
    <property type="molecule type" value="Genomic_DNA"/>
</dbReference>
<keyword evidence="2" id="KW-1185">Reference proteome</keyword>
<evidence type="ECO:0000313" key="1">
    <source>
        <dbReference type="EMBL" id="AUM74259.1"/>
    </source>
</evidence>
<evidence type="ECO:0000313" key="2">
    <source>
        <dbReference type="Proteomes" id="UP000234882"/>
    </source>
</evidence>
<name>A0A2K9MF42_9RHOB</name>
<dbReference type="OrthoDB" id="7865574at2"/>
<gene>
    <name evidence="1" type="ORF">CYR75_08235</name>
</gene>
<proteinExistence type="predicted"/>
<dbReference type="AlphaFoldDB" id="A0A2K9MF42"/>
<dbReference type="Proteomes" id="UP000234882">
    <property type="component" value="Chromosome"/>
</dbReference>
<protein>
    <submittedName>
        <fullName evidence="1">Uncharacterized protein</fullName>
    </submittedName>
</protein>
<reference evidence="2" key="1">
    <citation type="submission" date="2017-12" db="EMBL/GenBank/DDBJ databases">
        <title>Genomic analysis of Paracoccus sp. CBA4604.</title>
        <authorList>
            <person name="Roh S.W."/>
            <person name="Kim J.Y."/>
            <person name="Kim J.S."/>
        </authorList>
    </citation>
    <scope>NUCLEOTIDE SEQUENCE [LARGE SCALE GENOMIC DNA]</scope>
    <source>
        <strain evidence="2">CBA4604</strain>
    </source>
</reference>
<sequence length="126" mass="13481">MELKEFVKATLQSLQDASLELTSAGINVNPATDRTMRGTDVVSYFNGFVPVTSVKFDVAVTESSADKAAGKAGISILPLRAEAGGEVSNATQNASRITFEMRIALPSTKVEGETEEVPTFQRRSIL</sequence>
<dbReference type="KEGG" id="paru:CYR75_08235"/>
<organism evidence="1 2">
    <name type="scientific">Paracoccus jeotgali</name>
    <dbReference type="NCBI Taxonomy" id="2065379"/>
    <lineage>
        <taxon>Bacteria</taxon>
        <taxon>Pseudomonadati</taxon>
        <taxon>Pseudomonadota</taxon>
        <taxon>Alphaproteobacteria</taxon>
        <taxon>Rhodobacterales</taxon>
        <taxon>Paracoccaceae</taxon>
        <taxon>Paracoccus</taxon>
    </lineage>
</organism>
<dbReference type="RefSeq" id="WP_101499605.1">
    <property type="nucleotide sequence ID" value="NZ_CP025583.1"/>
</dbReference>